<name>A0A315VM23_GAMAF</name>
<feature type="region of interest" description="Disordered" evidence="1">
    <location>
        <begin position="148"/>
        <end position="261"/>
    </location>
</feature>
<feature type="non-terminal residue" evidence="2">
    <location>
        <position position="274"/>
    </location>
</feature>
<evidence type="ECO:0000256" key="1">
    <source>
        <dbReference type="SAM" id="MobiDB-lite"/>
    </source>
</evidence>
<keyword evidence="3" id="KW-1185">Reference proteome</keyword>
<evidence type="ECO:0000313" key="3">
    <source>
        <dbReference type="Proteomes" id="UP000250572"/>
    </source>
</evidence>
<feature type="compositionally biased region" description="Basic and acidic residues" evidence="1">
    <location>
        <begin position="163"/>
        <end position="203"/>
    </location>
</feature>
<gene>
    <name evidence="2" type="ORF">CCH79_00017925</name>
</gene>
<dbReference type="AlphaFoldDB" id="A0A315VM23"/>
<dbReference type="Proteomes" id="UP000250572">
    <property type="component" value="Unassembled WGS sequence"/>
</dbReference>
<feature type="compositionally biased region" description="Polar residues" evidence="1">
    <location>
        <begin position="216"/>
        <end position="228"/>
    </location>
</feature>
<proteinExistence type="predicted"/>
<reference evidence="2 3" key="1">
    <citation type="journal article" date="2018" name="G3 (Bethesda)">
        <title>A High-Quality Reference Genome for the Invasive Mosquitofish Gambusia affinis Using a Chicago Library.</title>
        <authorList>
            <person name="Hoffberg S.L."/>
            <person name="Troendle N.J."/>
            <person name="Glenn T.C."/>
            <person name="Mahmud O."/>
            <person name="Louha S."/>
            <person name="Chalopin D."/>
            <person name="Bennetzen J.L."/>
            <person name="Mauricio R."/>
        </authorList>
    </citation>
    <scope>NUCLEOTIDE SEQUENCE [LARGE SCALE GENOMIC DNA]</scope>
    <source>
        <strain evidence="2">NE01/NJP1002.9</strain>
        <tissue evidence="2">Muscle</tissue>
    </source>
</reference>
<accession>A0A315VM23</accession>
<dbReference type="EMBL" id="NHOQ01001469">
    <property type="protein sequence ID" value="PWA24247.1"/>
    <property type="molecule type" value="Genomic_DNA"/>
</dbReference>
<protein>
    <submittedName>
        <fullName evidence="2">Uncharacterized protein</fullName>
    </submittedName>
</protein>
<comment type="caution">
    <text evidence="2">The sequence shown here is derived from an EMBL/GenBank/DDBJ whole genome shotgun (WGS) entry which is preliminary data.</text>
</comment>
<evidence type="ECO:0000313" key="2">
    <source>
        <dbReference type="EMBL" id="PWA24247.1"/>
    </source>
</evidence>
<sequence>MEECGDWEINIPVEAEVKTVPLKNLPNSVSRKIGLAASEGDSTDVTWICPAVVRRKGHESVSGSGRHFADHVLSFVRTQVPASPLKMSFVSSNRAARDVLKNICPGRRSSKEELLSQDSALLADDDAVVVYRGQIYLCIRKVKRRTRRTRKRQPALIGGRPKIKADAGKVKRCEKAELKTKGVPSVRDESSAPRPSDSTHRADGNSPGGDQEEASVWTNHMNGSQVNSQDDEHSGSQWWTPAEPVGGAAASTSRDSDYEELEREEEIAHLYQLI</sequence>
<organism evidence="2 3">
    <name type="scientific">Gambusia affinis</name>
    <name type="common">Western mosquitofish</name>
    <name type="synonym">Heterandria affinis</name>
    <dbReference type="NCBI Taxonomy" id="33528"/>
    <lineage>
        <taxon>Eukaryota</taxon>
        <taxon>Metazoa</taxon>
        <taxon>Chordata</taxon>
        <taxon>Craniata</taxon>
        <taxon>Vertebrata</taxon>
        <taxon>Euteleostomi</taxon>
        <taxon>Actinopterygii</taxon>
        <taxon>Neopterygii</taxon>
        <taxon>Teleostei</taxon>
        <taxon>Neoteleostei</taxon>
        <taxon>Acanthomorphata</taxon>
        <taxon>Ovalentaria</taxon>
        <taxon>Atherinomorphae</taxon>
        <taxon>Cyprinodontiformes</taxon>
        <taxon>Poeciliidae</taxon>
        <taxon>Poeciliinae</taxon>
        <taxon>Gambusia</taxon>
    </lineage>
</organism>